<reference evidence="3 4" key="1">
    <citation type="submission" date="2019-03" db="EMBL/GenBank/DDBJ databases">
        <title>Genomic Encyclopedia of Type Strains, Phase III (KMG-III): the genomes of soil and plant-associated and newly described type strains.</title>
        <authorList>
            <person name="Whitman W."/>
        </authorList>
    </citation>
    <scope>NUCLEOTIDE SEQUENCE [LARGE SCALE GENOMIC DNA]</scope>
    <source>
        <strain evidence="3 4">DSM 27373</strain>
    </source>
</reference>
<dbReference type="Gene3D" id="3.40.50.10540">
    <property type="entry name" value="Crotonobetainyl-coa:carnitine coa-transferase, domain 1"/>
    <property type="match status" value="1"/>
</dbReference>
<feature type="compositionally biased region" description="Basic and acidic residues" evidence="2">
    <location>
        <begin position="14"/>
        <end position="28"/>
    </location>
</feature>
<dbReference type="PANTHER" id="PTHR48207:SF3">
    <property type="entry name" value="SUCCINATE--HYDROXYMETHYLGLUTARATE COA-TRANSFERASE"/>
    <property type="match status" value="1"/>
</dbReference>
<name>A0A4R7G6A7_9MICC</name>
<dbReference type="Proteomes" id="UP000294506">
    <property type="component" value="Unassembled WGS sequence"/>
</dbReference>
<evidence type="ECO:0000313" key="3">
    <source>
        <dbReference type="EMBL" id="TDS86826.1"/>
    </source>
</evidence>
<dbReference type="AlphaFoldDB" id="A0A4R7G6A7"/>
<dbReference type="InterPro" id="IPR050483">
    <property type="entry name" value="CoA-transferase_III_domain"/>
</dbReference>
<dbReference type="PANTHER" id="PTHR48207">
    <property type="entry name" value="SUCCINATE--HYDROXYMETHYLGLUTARATE COA-TRANSFERASE"/>
    <property type="match status" value="1"/>
</dbReference>
<feature type="region of interest" description="Disordered" evidence="2">
    <location>
        <begin position="1"/>
        <end position="58"/>
    </location>
</feature>
<protein>
    <submittedName>
        <fullName evidence="3">Crotonobetainyl-CoA:carnitine CoA-transferase CaiB-like acyl-CoA transferase</fullName>
    </submittedName>
</protein>
<dbReference type="GO" id="GO:0008410">
    <property type="term" value="F:CoA-transferase activity"/>
    <property type="evidence" value="ECO:0007669"/>
    <property type="project" value="TreeGrafter"/>
</dbReference>
<keyword evidence="1 3" id="KW-0808">Transferase</keyword>
<dbReference type="InterPro" id="IPR003673">
    <property type="entry name" value="CoA-Trfase_fam_III"/>
</dbReference>
<evidence type="ECO:0000256" key="1">
    <source>
        <dbReference type="ARBA" id="ARBA00022679"/>
    </source>
</evidence>
<accession>A0A4R7G6A7</accession>
<dbReference type="InterPro" id="IPR023606">
    <property type="entry name" value="CoA-Trfase_III_dom_1_sf"/>
</dbReference>
<dbReference type="EMBL" id="SOAN01000002">
    <property type="protein sequence ID" value="TDS86826.1"/>
    <property type="molecule type" value="Genomic_DNA"/>
</dbReference>
<evidence type="ECO:0000313" key="4">
    <source>
        <dbReference type="Proteomes" id="UP000294506"/>
    </source>
</evidence>
<evidence type="ECO:0000256" key="2">
    <source>
        <dbReference type="SAM" id="MobiDB-lite"/>
    </source>
</evidence>
<comment type="caution">
    <text evidence="3">The sequence shown here is derived from an EMBL/GenBank/DDBJ whole genome shotgun (WGS) entry which is preliminary data.</text>
</comment>
<dbReference type="Gene3D" id="3.30.1540.10">
    <property type="entry name" value="formyl-coa transferase, domain 3"/>
    <property type="match status" value="1"/>
</dbReference>
<proteinExistence type="predicted"/>
<sequence length="443" mass="47266">MTTHPGVTGPVWDLQKEDSEMNQHHPDETSAGGARPGGDAAAQAHQAPHGAQPEKPGGSLPLEGILIADFSRVLAGPYATMLLADLGAEVIKVEGTGGDDTRTWVPPRRPDGVSTYYASINRNKKSIVLDFKDADDLAAAQALAQRADVVIENFKPGGLEKFGLDYDSVAKANPHVIYSSITGFGTEGEGAKYPGYDLIVQAMSGLMSLTGSPDGPPYRAGISVFDVMAGLHSTIGILAALRQRDRTGDGAHVEASLMASAMSGLVNQTHAYVGGGTTPMRMGNAHPSLYPYEAMPTADDDVIIAAGNNTQFSRLCMVLGIPEIAQDERFAEVGDRTDRRDELRPILQAELAKHTAQELFEKLNDVGVPCGPINTIKQGVEYAEALGLRPVVQVGTGDSAVPGVRHPLSFNTMNPRYDLAPPELGEHTEEIKAWLKTEERTPR</sequence>
<dbReference type="SUPFAM" id="SSF89796">
    <property type="entry name" value="CoA-transferase family III (CaiB/BaiF)"/>
    <property type="match status" value="1"/>
</dbReference>
<feature type="compositionally biased region" description="Low complexity" evidence="2">
    <location>
        <begin position="31"/>
        <end position="53"/>
    </location>
</feature>
<dbReference type="InterPro" id="IPR044855">
    <property type="entry name" value="CoA-Trfase_III_dom3_sf"/>
</dbReference>
<organism evidence="3 4">
    <name type="scientific">Nesterenkonia aurantiaca</name>
    <dbReference type="NCBI Taxonomy" id="1436010"/>
    <lineage>
        <taxon>Bacteria</taxon>
        <taxon>Bacillati</taxon>
        <taxon>Actinomycetota</taxon>
        <taxon>Actinomycetes</taxon>
        <taxon>Micrococcales</taxon>
        <taxon>Micrococcaceae</taxon>
        <taxon>Nesterenkonia</taxon>
    </lineage>
</organism>
<dbReference type="Pfam" id="PF02515">
    <property type="entry name" value="CoA_transf_3"/>
    <property type="match status" value="1"/>
</dbReference>
<keyword evidence="4" id="KW-1185">Reference proteome</keyword>
<gene>
    <name evidence="3" type="ORF">EV640_102121</name>
</gene>